<feature type="region of interest" description="Disordered" evidence="1">
    <location>
        <begin position="123"/>
        <end position="148"/>
    </location>
</feature>
<dbReference type="OrthoDB" id="9824296at2"/>
<feature type="compositionally biased region" description="Basic and acidic residues" evidence="1">
    <location>
        <begin position="127"/>
        <end position="137"/>
    </location>
</feature>
<name>E5XVI4_SEGRC</name>
<keyword evidence="3" id="KW-1185">Reference proteome</keyword>
<evidence type="ECO:0000313" key="3">
    <source>
        <dbReference type="Proteomes" id="UP000004816"/>
    </source>
</evidence>
<proteinExistence type="predicted"/>
<dbReference type="EMBL" id="ACZI02000001">
    <property type="protein sequence ID" value="EFV11641.2"/>
    <property type="molecule type" value="Genomic_DNA"/>
</dbReference>
<evidence type="ECO:0000313" key="2">
    <source>
        <dbReference type="EMBL" id="EFV11641.2"/>
    </source>
</evidence>
<sequence>MTPARARRFFSTLAVSPEAARVANSVAYGAALGFQLYYVKSLVANPEKTRPTAMRRAGAVTAVVEGGLYDAALARLGDDFLAAQEAHRGKRLILDDLLRAEPGPRREPARRAPRCRIKRVARKAMPRRREDDGEQRKARAVTPRSAQALRSSVLGPAPMMQSAYTEPHDYRALWIPQDRRVEHQLLIALEESSGSPLPALTEANLRPFADPETGLLLPWDEAVGAAGASAVDKAVHEYLLDSRYGDGVLRGAKAFNAARKGK</sequence>
<dbReference type="AlphaFoldDB" id="E5XVI4"/>
<organism evidence="2 3">
    <name type="scientific">Segniliparus rugosus (strain ATCC BAA-974 / DSM 45345 / CCUG 50838 / CIP 108380 / JCM 13579 / CDC 945)</name>
    <dbReference type="NCBI Taxonomy" id="679197"/>
    <lineage>
        <taxon>Bacteria</taxon>
        <taxon>Bacillati</taxon>
        <taxon>Actinomycetota</taxon>
        <taxon>Actinomycetes</taxon>
        <taxon>Mycobacteriales</taxon>
        <taxon>Segniliparaceae</taxon>
        <taxon>Segniliparus</taxon>
    </lineage>
</organism>
<dbReference type="RefSeq" id="WP_021030061.1">
    <property type="nucleotide sequence ID" value="NZ_KI391953.1"/>
</dbReference>
<dbReference type="Proteomes" id="UP000004816">
    <property type="component" value="Unassembled WGS sequence"/>
</dbReference>
<comment type="caution">
    <text evidence="2">The sequence shown here is derived from an EMBL/GenBank/DDBJ whole genome shotgun (WGS) entry which is preliminary data.</text>
</comment>
<protein>
    <submittedName>
        <fullName evidence="2">Uncharacterized protein</fullName>
    </submittedName>
</protein>
<accession>E5XVI4</accession>
<reference evidence="2 3" key="1">
    <citation type="journal article" date="2011" name="Stand. Genomic Sci.">
        <title>High quality draft genome sequence of Segniliparus rugosus CDC 945(T)= (ATCC BAA-974(T)).</title>
        <authorList>
            <person name="Earl A.M."/>
            <person name="Desjardins C.A."/>
            <person name="Fitzgerald M.G."/>
            <person name="Arachchi H.M."/>
            <person name="Zeng Q."/>
            <person name="Mehta T."/>
            <person name="Griggs A."/>
            <person name="Birren B.W."/>
            <person name="Toney N.C."/>
            <person name="Carr J."/>
            <person name="Posey J."/>
            <person name="Butler W.R."/>
        </authorList>
    </citation>
    <scope>NUCLEOTIDE SEQUENCE [LARGE SCALE GENOMIC DNA]</scope>
    <source>
        <strain evidence="3">ATCC BAA-974 / DSM 45345 / CCUG 50838 / CIP 108380 / JCM 13579 / CDC 945</strain>
    </source>
</reference>
<gene>
    <name evidence="2" type="ORF">HMPREF9336_03506</name>
</gene>
<evidence type="ECO:0000256" key="1">
    <source>
        <dbReference type="SAM" id="MobiDB-lite"/>
    </source>
</evidence>
<dbReference type="HOGENOM" id="CLU_1061266_0_0_11"/>